<proteinExistence type="predicted"/>
<evidence type="ECO:0000256" key="1">
    <source>
        <dbReference type="SAM" id="MobiDB-lite"/>
    </source>
</evidence>
<feature type="compositionally biased region" description="Polar residues" evidence="1">
    <location>
        <begin position="265"/>
        <end position="284"/>
    </location>
</feature>
<evidence type="ECO:0000313" key="2">
    <source>
        <dbReference type="EMBL" id="CAD0090537.1"/>
    </source>
</evidence>
<dbReference type="EMBL" id="CAIJEN010000009">
    <property type="protein sequence ID" value="CAD0090537.1"/>
    <property type="molecule type" value="Genomic_DNA"/>
</dbReference>
<evidence type="ECO:0000313" key="3">
    <source>
        <dbReference type="Proteomes" id="UP000716446"/>
    </source>
</evidence>
<reference evidence="2" key="1">
    <citation type="submission" date="2020-06" db="EMBL/GenBank/DDBJ databases">
        <authorList>
            <person name="Onetto C."/>
        </authorList>
    </citation>
    <scope>NUCLEOTIDE SEQUENCE</scope>
</reference>
<feature type="compositionally biased region" description="Low complexity" evidence="1">
    <location>
        <begin position="290"/>
        <end position="305"/>
    </location>
</feature>
<sequence length="327" mass="36678">MTSSFVDPTTVRPNFCRRSSSAANQQASFGDESVCCGNHQPHYQQQQYHQQQQHILQPSLEDSNVHFHWVSDDAQPKPWSTWPNTWYSQASPGANGSEHTVSDWNNSSISQSYMIFPLGNGNYVQTSQPTTDNWLLQRSYHGAQDVTDNQIPWTYNPVHPNYNDSHRHESQPHAHDIPHHESRADAQYSDPGDACFETAPVDLNHYTFVSPDEALSHEGYYPEKHDTGHWNWSQAAPNVLPLHPPLRTDIAIQDLGHLGGTSYFSKPSSSMVTPRTQISPTSSCWDVDDNASLATTNTTTPTDLVPDPPTEMVDPPSEDMNPSDKTM</sequence>
<protein>
    <submittedName>
        <fullName evidence="2">Uncharacterized protein</fullName>
    </submittedName>
</protein>
<comment type="caution">
    <text evidence="2">The sequence shown here is derived from an EMBL/GenBank/DDBJ whole genome shotgun (WGS) entry which is preliminary data.</text>
</comment>
<feature type="compositionally biased region" description="Basic and acidic residues" evidence="1">
    <location>
        <begin position="164"/>
        <end position="184"/>
    </location>
</feature>
<dbReference type="Proteomes" id="UP000716446">
    <property type="component" value="Unassembled WGS sequence"/>
</dbReference>
<gene>
    <name evidence="2" type="ORF">AWRI4619_LOCUS6357</name>
</gene>
<feature type="region of interest" description="Disordered" evidence="1">
    <location>
        <begin position="265"/>
        <end position="327"/>
    </location>
</feature>
<keyword evidence="3" id="KW-1185">Reference proteome</keyword>
<organism evidence="2 3">
    <name type="scientific">Aureobasidium vineae</name>
    <dbReference type="NCBI Taxonomy" id="2773715"/>
    <lineage>
        <taxon>Eukaryota</taxon>
        <taxon>Fungi</taxon>
        <taxon>Dikarya</taxon>
        <taxon>Ascomycota</taxon>
        <taxon>Pezizomycotina</taxon>
        <taxon>Dothideomycetes</taxon>
        <taxon>Dothideomycetidae</taxon>
        <taxon>Dothideales</taxon>
        <taxon>Saccotheciaceae</taxon>
        <taxon>Aureobasidium</taxon>
    </lineage>
</organism>
<dbReference type="AlphaFoldDB" id="A0A9N8JM96"/>
<name>A0A9N8JM96_9PEZI</name>
<feature type="region of interest" description="Disordered" evidence="1">
    <location>
        <begin position="160"/>
        <end position="188"/>
    </location>
</feature>
<accession>A0A9N8JM96</accession>